<dbReference type="PANTHER" id="PTHR34427:SF5">
    <property type="entry name" value="DUF4283 DOMAIN-CONTAINING PROTEIN"/>
    <property type="match status" value="1"/>
</dbReference>
<gene>
    <name evidence="1" type="ORF">glysoja_027747</name>
</gene>
<name>A0A0B2SA96_GLYSO</name>
<dbReference type="EMBL" id="KN643869">
    <property type="protein sequence ID" value="KHN43681.1"/>
    <property type="molecule type" value="Genomic_DNA"/>
</dbReference>
<accession>A0A0B2SA96</accession>
<sequence>MSSCWTASIKMRHLRDNIVLLTALEGGDLNGMLQESEAWMGESFESIEPWNSFFISGNKTCCIRIVGVLLNAWSNVCFKQKVSIFGSFIKVDENTEKMASLEYARVMISTSSYDNICSTEWVKIHGNPYSFRVVEELKESGNLKMIWWSRYCHHRFKSGERKHHNGSQSKGGIFWGDFWEKGEVQESFL</sequence>
<proteinExistence type="predicted"/>
<dbReference type="Proteomes" id="UP000053555">
    <property type="component" value="Unassembled WGS sequence"/>
</dbReference>
<evidence type="ECO:0000313" key="1">
    <source>
        <dbReference type="EMBL" id="KHN43681.1"/>
    </source>
</evidence>
<reference evidence="1" key="1">
    <citation type="submission" date="2014-07" db="EMBL/GenBank/DDBJ databases">
        <title>Identification of a novel salt tolerance gene in wild soybean by whole-genome sequencing.</title>
        <authorList>
            <person name="Lam H.-M."/>
            <person name="Qi X."/>
            <person name="Li M.-W."/>
            <person name="Liu X."/>
            <person name="Xie M."/>
            <person name="Ni M."/>
            <person name="Xu X."/>
        </authorList>
    </citation>
    <scope>NUCLEOTIDE SEQUENCE [LARGE SCALE GENOMIC DNA]</scope>
    <source>
        <tissue evidence="1">Root</tissue>
    </source>
</reference>
<dbReference type="PANTHER" id="PTHR34427">
    <property type="entry name" value="DUF4283 DOMAIN PROTEIN"/>
    <property type="match status" value="1"/>
</dbReference>
<dbReference type="AlphaFoldDB" id="A0A0B2SA96"/>
<organism evidence="1">
    <name type="scientific">Glycine soja</name>
    <name type="common">Wild soybean</name>
    <dbReference type="NCBI Taxonomy" id="3848"/>
    <lineage>
        <taxon>Eukaryota</taxon>
        <taxon>Viridiplantae</taxon>
        <taxon>Streptophyta</taxon>
        <taxon>Embryophyta</taxon>
        <taxon>Tracheophyta</taxon>
        <taxon>Spermatophyta</taxon>
        <taxon>Magnoliopsida</taxon>
        <taxon>eudicotyledons</taxon>
        <taxon>Gunneridae</taxon>
        <taxon>Pentapetalae</taxon>
        <taxon>rosids</taxon>
        <taxon>fabids</taxon>
        <taxon>Fabales</taxon>
        <taxon>Fabaceae</taxon>
        <taxon>Papilionoideae</taxon>
        <taxon>50 kb inversion clade</taxon>
        <taxon>NPAAA clade</taxon>
        <taxon>indigoferoid/millettioid clade</taxon>
        <taxon>Phaseoleae</taxon>
        <taxon>Glycine</taxon>
        <taxon>Glycine subgen. Soja</taxon>
    </lineage>
</organism>
<protein>
    <submittedName>
        <fullName evidence="1">Uncharacterized protein</fullName>
    </submittedName>
</protein>